<reference evidence="5" key="1">
    <citation type="submission" date="2005-09" db="EMBL/GenBank/DDBJ databases">
        <authorList>
            <person name="Mural R.J."/>
            <person name="Li P.W."/>
            <person name="Adams M.D."/>
            <person name="Amanatides P.G."/>
            <person name="Baden-Tillson H."/>
            <person name="Barnstead M."/>
            <person name="Chin S.H."/>
            <person name="Dew I."/>
            <person name="Evans C.A."/>
            <person name="Ferriera S."/>
            <person name="Flanigan M."/>
            <person name="Fosler C."/>
            <person name="Glodek A."/>
            <person name="Gu Z."/>
            <person name="Holt R.A."/>
            <person name="Jennings D."/>
            <person name="Kraft C.L."/>
            <person name="Lu F."/>
            <person name="Nguyen T."/>
            <person name="Nusskern D.R."/>
            <person name="Pfannkoch C.M."/>
            <person name="Sitter C."/>
            <person name="Sutton G.G."/>
            <person name="Venter J.C."/>
            <person name="Wang Z."/>
            <person name="Woodage T."/>
            <person name="Zheng X.H."/>
            <person name="Zhong F."/>
        </authorList>
    </citation>
    <scope>NUCLEOTIDE SEQUENCE [LARGE SCALE GENOMIC DNA]</scope>
    <source>
        <strain>BN</strain>
        <strain evidence="5">Sprague-Dawley</strain>
    </source>
</reference>
<feature type="non-terminal residue" evidence="4">
    <location>
        <position position="101"/>
    </location>
</feature>
<evidence type="ECO:0000256" key="3">
    <source>
        <dbReference type="ARBA" id="ARBA00023319"/>
    </source>
</evidence>
<dbReference type="Proteomes" id="UP000234681">
    <property type="component" value="Chromosome 4"/>
</dbReference>
<evidence type="ECO:0000313" key="5">
    <source>
        <dbReference type="Proteomes" id="UP000234681"/>
    </source>
</evidence>
<organism evidence="4 5">
    <name type="scientific">Rattus norvegicus</name>
    <name type="common">Rat</name>
    <dbReference type="NCBI Taxonomy" id="10116"/>
    <lineage>
        <taxon>Eukaryota</taxon>
        <taxon>Metazoa</taxon>
        <taxon>Chordata</taxon>
        <taxon>Craniata</taxon>
        <taxon>Vertebrata</taxon>
        <taxon>Euteleostomi</taxon>
        <taxon>Mammalia</taxon>
        <taxon>Eutheria</taxon>
        <taxon>Euarchontoglires</taxon>
        <taxon>Glires</taxon>
        <taxon>Rodentia</taxon>
        <taxon>Myomorpha</taxon>
        <taxon>Muroidea</taxon>
        <taxon>Muridae</taxon>
        <taxon>Murinae</taxon>
        <taxon>Rattus</taxon>
    </lineage>
</organism>
<dbReference type="Gene3D" id="2.60.40.10">
    <property type="entry name" value="Immunoglobulins"/>
    <property type="match status" value="1"/>
</dbReference>
<gene>
    <name evidence="4" type="ORF">rCG_64525</name>
</gene>
<evidence type="ECO:0000256" key="1">
    <source>
        <dbReference type="ARBA" id="ARBA00022859"/>
    </source>
</evidence>
<accession>A6IF05</accession>
<dbReference type="GO" id="GO:0002250">
    <property type="term" value="P:adaptive immune response"/>
    <property type="evidence" value="ECO:0007669"/>
    <property type="project" value="UniProtKB-KW"/>
</dbReference>
<dbReference type="PANTHER" id="PTHR23268:SF42">
    <property type="entry name" value="T CELL RECEPTOR BETA VARIABLE 10-1-RELATED"/>
    <property type="match status" value="1"/>
</dbReference>
<dbReference type="SUPFAM" id="SSF48726">
    <property type="entry name" value="Immunoglobulin"/>
    <property type="match status" value="1"/>
</dbReference>
<keyword evidence="1" id="KW-0391">Immunity</keyword>
<proteinExistence type="predicted"/>
<keyword evidence="3" id="KW-0393">Immunoglobulin domain</keyword>
<evidence type="ECO:0000313" key="4">
    <source>
        <dbReference type="EMBL" id="EDM15442.1"/>
    </source>
</evidence>
<dbReference type="AlphaFoldDB" id="A6IF05"/>
<keyword evidence="2" id="KW-1064">Adaptive immunity</keyword>
<sequence>MSDCLDPDLGSRFFFMVSSLLCSKHMEAAVTQSPRNEVAVIGGEGTLSQTKNHNYMYWYQQDMGHRLRLIHCSYGADSTEKDVPDGHKVSRPSQEDIFLIL</sequence>
<name>A6IF05_RAT</name>
<dbReference type="InterPro" id="IPR036179">
    <property type="entry name" value="Ig-like_dom_sf"/>
</dbReference>
<dbReference type="InterPro" id="IPR013783">
    <property type="entry name" value="Ig-like_fold"/>
</dbReference>
<evidence type="ECO:0000256" key="2">
    <source>
        <dbReference type="ARBA" id="ARBA00023130"/>
    </source>
</evidence>
<protein>
    <submittedName>
        <fullName evidence="4">RCG64525</fullName>
    </submittedName>
</protein>
<dbReference type="PANTHER" id="PTHR23268">
    <property type="entry name" value="T-CELL RECEPTOR BETA CHAIN"/>
    <property type="match status" value="1"/>
</dbReference>
<dbReference type="InterPro" id="IPR050413">
    <property type="entry name" value="TCR_beta_variable"/>
</dbReference>
<dbReference type="EMBL" id="CH473959">
    <property type="protein sequence ID" value="EDM15442.1"/>
    <property type="molecule type" value="Genomic_DNA"/>
</dbReference>